<protein>
    <recommendedName>
        <fullName evidence="3">F-box domain-containing protein</fullName>
    </recommendedName>
</protein>
<dbReference type="EMBL" id="JANVFS010000021">
    <property type="protein sequence ID" value="KAJ4476040.1"/>
    <property type="molecule type" value="Genomic_DNA"/>
</dbReference>
<comment type="caution">
    <text evidence="1">The sequence shown here is derived from an EMBL/GenBank/DDBJ whole genome shotgun (WGS) entry which is preliminary data.</text>
</comment>
<reference evidence="1" key="1">
    <citation type="submission" date="2022-08" db="EMBL/GenBank/DDBJ databases">
        <authorList>
            <consortium name="DOE Joint Genome Institute"/>
            <person name="Min B."/>
            <person name="Riley R."/>
            <person name="Sierra-Patev S."/>
            <person name="Naranjo-Ortiz M."/>
            <person name="Looney B."/>
            <person name="Konkel Z."/>
            <person name="Slot J.C."/>
            <person name="Sakamoto Y."/>
            <person name="Steenwyk J.L."/>
            <person name="Rokas A."/>
            <person name="Carro J."/>
            <person name="Camarero S."/>
            <person name="Ferreira P."/>
            <person name="Molpeceres G."/>
            <person name="Ruiz-Duenas F.J."/>
            <person name="Serrano A."/>
            <person name="Henrissat B."/>
            <person name="Drula E."/>
            <person name="Hughes K.W."/>
            <person name="Mata J.L."/>
            <person name="Ishikawa N.K."/>
            <person name="Vargas-Isla R."/>
            <person name="Ushijima S."/>
            <person name="Smith C.A."/>
            <person name="Ahrendt S."/>
            <person name="Andreopoulos W."/>
            <person name="He G."/>
            <person name="Labutti K."/>
            <person name="Lipzen A."/>
            <person name="Ng V."/>
            <person name="Sandor L."/>
            <person name="Barry K."/>
            <person name="Martinez A.T."/>
            <person name="Xiao Y."/>
            <person name="Gibbons J.G."/>
            <person name="Terashima K."/>
            <person name="Hibbett D.S."/>
            <person name="Grigoriev I.V."/>
        </authorList>
    </citation>
    <scope>NUCLEOTIDE SEQUENCE</scope>
    <source>
        <strain evidence="1">Sp2 HRB7682 ss15</strain>
    </source>
</reference>
<evidence type="ECO:0008006" key="3">
    <source>
        <dbReference type="Google" id="ProtNLM"/>
    </source>
</evidence>
<proteinExistence type="predicted"/>
<organism evidence="1 2">
    <name type="scientific">Lentinula lateritia</name>
    <dbReference type="NCBI Taxonomy" id="40482"/>
    <lineage>
        <taxon>Eukaryota</taxon>
        <taxon>Fungi</taxon>
        <taxon>Dikarya</taxon>
        <taxon>Basidiomycota</taxon>
        <taxon>Agaricomycotina</taxon>
        <taxon>Agaricomycetes</taxon>
        <taxon>Agaricomycetidae</taxon>
        <taxon>Agaricales</taxon>
        <taxon>Marasmiineae</taxon>
        <taxon>Omphalotaceae</taxon>
        <taxon>Lentinula</taxon>
    </lineage>
</organism>
<accession>A0A9W9A838</accession>
<sequence length="96" mass="10843">MMSNPTILPNELLHHIVTFVAYIPGPPSCRHLEPFYQFTSAELSSLSLVNKCLRRICVPFLFAHLQLKSDQDVKKLLEHCSAGSLIPNTIRRVNNA</sequence>
<gene>
    <name evidence="1" type="ORF">C8J55DRAFT_122585</name>
</gene>
<dbReference type="AlphaFoldDB" id="A0A9W9A838"/>
<dbReference type="Proteomes" id="UP001150238">
    <property type="component" value="Unassembled WGS sequence"/>
</dbReference>
<evidence type="ECO:0000313" key="1">
    <source>
        <dbReference type="EMBL" id="KAJ4476040.1"/>
    </source>
</evidence>
<name>A0A9W9A838_9AGAR</name>
<reference evidence="1" key="2">
    <citation type="journal article" date="2023" name="Proc. Natl. Acad. Sci. U.S.A.">
        <title>A global phylogenomic analysis of the shiitake genus Lentinula.</title>
        <authorList>
            <person name="Sierra-Patev S."/>
            <person name="Min B."/>
            <person name="Naranjo-Ortiz M."/>
            <person name="Looney B."/>
            <person name="Konkel Z."/>
            <person name="Slot J.C."/>
            <person name="Sakamoto Y."/>
            <person name="Steenwyk J.L."/>
            <person name="Rokas A."/>
            <person name="Carro J."/>
            <person name="Camarero S."/>
            <person name="Ferreira P."/>
            <person name="Molpeceres G."/>
            <person name="Ruiz-Duenas F.J."/>
            <person name="Serrano A."/>
            <person name="Henrissat B."/>
            <person name="Drula E."/>
            <person name="Hughes K.W."/>
            <person name="Mata J.L."/>
            <person name="Ishikawa N.K."/>
            <person name="Vargas-Isla R."/>
            <person name="Ushijima S."/>
            <person name="Smith C.A."/>
            <person name="Donoghue J."/>
            <person name="Ahrendt S."/>
            <person name="Andreopoulos W."/>
            <person name="He G."/>
            <person name="LaButti K."/>
            <person name="Lipzen A."/>
            <person name="Ng V."/>
            <person name="Riley R."/>
            <person name="Sandor L."/>
            <person name="Barry K."/>
            <person name="Martinez A.T."/>
            <person name="Xiao Y."/>
            <person name="Gibbons J.G."/>
            <person name="Terashima K."/>
            <person name="Grigoriev I.V."/>
            <person name="Hibbett D."/>
        </authorList>
    </citation>
    <scope>NUCLEOTIDE SEQUENCE</scope>
    <source>
        <strain evidence="1">Sp2 HRB7682 ss15</strain>
    </source>
</reference>
<evidence type="ECO:0000313" key="2">
    <source>
        <dbReference type="Proteomes" id="UP001150238"/>
    </source>
</evidence>